<accession>A0A7C8KDC8</accession>
<proteinExistence type="predicted"/>
<comment type="caution">
    <text evidence="2">The sequence shown here is derived from an EMBL/GenBank/DDBJ whole genome shotgun (WGS) entry which is preliminary data.</text>
</comment>
<feature type="region of interest" description="Disordered" evidence="1">
    <location>
        <begin position="65"/>
        <end position="94"/>
    </location>
</feature>
<organism evidence="2 3">
    <name type="scientific">Orbilia oligospora</name>
    <name type="common">Nematode-trapping fungus</name>
    <name type="synonym">Arthrobotrys oligospora</name>
    <dbReference type="NCBI Taxonomy" id="2813651"/>
    <lineage>
        <taxon>Eukaryota</taxon>
        <taxon>Fungi</taxon>
        <taxon>Dikarya</taxon>
        <taxon>Ascomycota</taxon>
        <taxon>Pezizomycotina</taxon>
        <taxon>Orbiliomycetes</taxon>
        <taxon>Orbiliales</taxon>
        <taxon>Orbiliaceae</taxon>
        <taxon>Orbilia</taxon>
    </lineage>
</organism>
<name>A0A7C8KDC8_ORBOL</name>
<dbReference type="AlphaFoldDB" id="A0A7C8KDC8"/>
<evidence type="ECO:0000256" key="1">
    <source>
        <dbReference type="SAM" id="MobiDB-lite"/>
    </source>
</evidence>
<evidence type="ECO:0000313" key="2">
    <source>
        <dbReference type="EMBL" id="KAF3101545.1"/>
    </source>
</evidence>
<evidence type="ECO:0000313" key="3">
    <source>
        <dbReference type="Proteomes" id="UP000475325"/>
    </source>
</evidence>
<dbReference type="Proteomes" id="UP000475325">
    <property type="component" value="Unassembled WGS sequence"/>
</dbReference>
<protein>
    <submittedName>
        <fullName evidence="2">Uncharacterized protein</fullName>
    </submittedName>
</protein>
<dbReference type="EMBL" id="WIQW01000023">
    <property type="protein sequence ID" value="KAF3101545.1"/>
    <property type="molecule type" value="Genomic_DNA"/>
</dbReference>
<reference evidence="2 3" key="1">
    <citation type="submission" date="2019-06" db="EMBL/GenBank/DDBJ databases">
        <authorList>
            <person name="Palmer J.M."/>
        </authorList>
    </citation>
    <scope>NUCLEOTIDE SEQUENCE [LARGE SCALE GENOMIC DNA]</scope>
    <source>
        <strain evidence="2 3">TWF102</strain>
    </source>
</reference>
<gene>
    <name evidence="2" type="ORF">TWF102_012007</name>
</gene>
<sequence>MSFLGGRRTNWLARWSKGARVFRRTMDDIKQRCCMDGDRRLQLEAGREGRGIFYGSRDWAAEDGDWTSEKQAKSQAKTAAQCGVKQQADETSRLAKQRTGSTYLFDGSDSIRGKRKD</sequence>